<reference evidence="2 3" key="1">
    <citation type="submission" date="2017-07" db="EMBL/GenBank/DDBJ databases">
        <title>Draft genome sequence of Prevotella copri isolated from the gut of healthy adult Indian.</title>
        <authorList>
            <person name="Das B."/>
            <person name="Bag S."/>
            <person name="Ghosh T.S."/>
        </authorList>
    </citation>
    <scope>NUCLEOTIDE SEQUENCE [LARGE SCALE GENOMIC DNA]</scope>
    <source>
        <strain evidence="2 3">Indica</strain>
    </source>
</reference>
<gene>
    <name evidence="2" type="ORF">CFT61_01710</name>
</gene>
<keyword evidence="1" id="KW-0812">Transmembrane</keyword>
<protein>
    <submittedName>
        <fullName evidence="2">Uncharacterized protein</fullName>
    </submittedName>
</protein>
<keyword evidence="1" id="KW-0472">Membrane</keyword>
<sequence>MTNFLFMLLVALLLVVLYETEILTANDIAANQTMMFGILVVMELATIVVIPMALKLFSLKAIRRKLLAEKGDALLFWGTTRINMLCLPMLINTFMYYQTMSPAFGYMAIILVLCLFFVYPSIGRCIEETSEEGE</sequence>
<organism evidence="2 3">
    <name type="scientific">Segatella copri</name>
    <dbReference type="NCBI Taxonomy" id="165179"/>
    <lineage>
        <taxon>Bacteria</taxon>
        <taxon>Pseudomonadati</taxon>
        <taxon>Bacteroidota</taxon>
        <taxon>Bacteroidia</taxon>
        <taxon>Bacteroidales</taxon>
        <taxon>Prevotellaceae</taxon>
        <taxon>Segatella</taxon>
    </lineage>
</organism>
<proteinExistence type="predicted"/>
<name>A0AA91YYH8_9BACT</name>
<feature type="transmembrane region" description="Helical" evidence="1">
    <location>
        <begin position="103"/>
        <end position="122"/>
    </location>
</feature>
<dbReference type="AlphaFoldDB" id="A0AA91YYH8"/>
<evidence type="ECO:0000256" key="1">
    <source>
        <dbReference type="SAM" id="Phobius"/>
    </source>
</evidence>
<comment type="caution">
    <text evidence="2">The sequence shown here is derived from an EMBL/GenBank/DDBJ whole genome shotgun (WGS) entry which is preliminary data.</text>
</comment>
<keyword evidence="1" id="KW-1133">Transmembrane helix</keyword>
<dbReference type="Proteomes" id="UP000215155">
    <property type="component" value="Unassembled WGS sequence"/>
</dbReference>
<dbReference type="EMBL" id="NMPZ01000001">
    <property type="protein sequence ID" value="OXL45466.1"/>
    <property type="molecule type" value="Genomic_DNA"/>
</dbReference>
<accession>A0AA91YYH8</accession>
<feature type="transmembrane region" description="Helical" evidence="1">
    <location>
        <begin position="34"/>
        <end position="54"/>
    </location>
</feature>
<evidence type="ECO:0000313" key="3">
    <source>
        <dbReference type="Proteomes" id="UP000215155"/>
    </source>
</evidence>
<feature type="transmembrane region" description="Helical" evidence="1">
    <location>
        <begin position="74"/>
        <end position="97"/>
    </location>
</feature>
<evidence type="ECO:0000313" key="2">
    <source>
        <dbReference type="EMBL" id="OXL45466.1"/>
    </source>
</evidence>